<evidence type="ECO:0000313" key="2">
    <source>
        <dbReference type="Proteomes" id="UP000813824"/>
    </source>
</evidence>
<organism evidence="1 2">
    <name type="scientific">Cristinia sonorae</name>
    <dbReference type="NCBI Taxonomy" id="1940300"/>
    <lineage>
        <taxon>Eukaryota</taxon>
        <taxon>Fungi</taxon>
        <taxon>Dikarya</taxon>
        <taxon>Basidiomycota</taxon>
        <taxon>Agaricomycotina</taxon>
        <taxon>Agaricomycetes</taxon>
        <taxon>Agaricomycetidae</taxon>
        <taxon>Agaricales</taxon>
        <taxon>Pleurotineae</taxon>
        <taxon>Stephanosporaceae</taxon>
        <taxon>Cristinia</taxon>
    </lineage>
</organism>
<reference evidence="1" key="1">
    <citation type="journal article" date="2021" name="New Phytol.">
        <title>Evolutionary innovations through gain and loss of genes in the ectomycorrhizal Boletales.</title>
        <authorList>
            <person name="Wu G."/>
            <person name="Miyauchi S."/>
            <person name="Morin E."/>
            <person name="Kuo A."/>
            <person name="Drula E."/>
            <person name="Varga T."/>
            <person name="Kohler A."/>
            <person name="Feng B."/>
            <person name="Cao Y."/>
            <person name="Lipzen A."/>
            <person name="Daum C."/>
            <person name="Hundley H."/>
            <person name="Pangilinan J."/>
            <person name="Johnson J."/>
            <person name="Barry K."/>
            <person name="LaButti K."/>
            <person name="Ng V."/>
            <person name="Ahrendt S."/>
            <person name="Min B."/>
            <person name="Choi I.G."/>
            <person name="Park H."/>
            <person name="Plett J.M."/>
            <person name="Magnuson J."/>
            <person name="Spatafora J.W."/>
            <person name="Nagy L.G."/>
            <person name="Henrissat B."/>
            <person name="Grigoriev I.V."/>
            <person name="Yang Z.L."/>
            <person name="Xu J."/>
            <person name="Martin F.M."/>
        </authorList>
    </citation>
    <scope>NUCLEOTIDE SEQUENCE</scope>
    <source>
        <strain evidence="1">KKN 215</strain>
    </source>
</reference>
<dbReference type="AlphaFoldDB" id="A0A8K0UJI0"/>
<dbReference type="Proteomes" id="UP000813824">
    <property type="component" value="Unassembled WGS sequence"/>
</dbReference>
<accession>A0A8K0UJI0</accession>
<evidence type="ECO:0000313" key="1">
    <source>
        <dbReference type="EMBL" id="KAH8093268.1"/>
    </source>
</evidence>
<gene>
    <name evidence="1" type="ORF">BXZ70DRAFT_390643</name>
</gene>
<comment type="caution">
    <text evidence="1">The sequence shown here is derived from an EMBL/GenBank/DDBJ whole genome shotgun (WGS) entry which is preliminary data.</text>
</comment>
<name>A0A8K0UJI0_9AGAR</name>
<sequence>MSLFASGFCISACSSPYITISTRLIYASPNIRPLPVRSHFALSVQSSTTQIPFTPFALAHFTLGLDLDHTPGPFSLSFPTLHLFFSHFSLLSPTIYINGHSSFVHPFPTLFISLSFHYGSCSPLLPFLPSLPSSSVSPFFFARLVVRGDLCAPRSNLPFFPPTTSLFWR</sequence>
<dbReference type="EMBL" id="JAEVFJ010000029">
    <property type="protein sequence ID" value="KAH8093268.1"/>
    <property type="molecule type" value="Genomic_DNA"/>
</dbReference>
<keyword evidence="2" id="KW-1185">Reference proteome</keyword>
<proteinExistence type="predicted"/>
<protein>
    <submittedName>
        <fullName evidence="1">Uncharacterized protein</fullName>
    </submittedName>
</protein>